<comment type="caution">
    <text evidence="4">The sequence shown here is derived from an EMBL/GenBank/DDBJ whole genome shotgun (WGS) entry which is preliminary data.</text>
</comment>
<protein>
    <recommendedName>
        <fullName evidence="3">PKD/REJ-like domain-containing protein</fullName>
    </recommendedName>
</protein>
<evidence type="ECO:0000313" key="4">
    <source>
        <dbReference type="EMBL" id="RCN46784.1"/>
    </source>
</evidence>
<evidence type="ECO:0000256" key="2">
    <source>
        <dbReference type="SAM" id="SignalP"/>
    </source>
</evidence>
<proteinExistence type="predicted"/>
<dbReference type="InterPro" id="IPR002859">
    <property type="entry name" value="PKD/REJ-like"/>
</dbReference>
<keyword evidence="2" id="KW-0732">Signal</keyword>
<sequence length="1731" mass="190079">MSYITILYLFCLTSVSEDVESQASTALSIWQCYAANNPCASNPPEGPQVRNDSSTVSAADLPSENAPVSIDNLLSKVLIPEPGVAYGLLVLEAGNSSYVEWKLSSSSSSLPIASNYESNPPLVQESFVRDLPIYRFDAAAYEGTPTQVLVVAPGATLSYTHKDLSENTTVCYHAVFIAAALKWTAEVAQAFTQQFNPVVVSDCKVRRRLPLSSDFLRLCPPSRAGDSHDIPVNVTIPSLKPTFWNVLSASQTFEATLSTSNPEAAVNSANCSLVSNNGKTYPLSTELPSQNVLKLTLSQAVESDDFSIACWCNLTGQRNMAEATYRGVAGVNYSALVEIEHGSVALPCRNEPVTMDAKFKLSLPSIFSSPTNDGAYCYIENRTYPGNFTDLTMSCHLDRMNLSSDTDAYFVRSGLLHNSTVQQQIPIRLQLTCTETTTQPISSTTPLPISSKMSATISRDLLGIVIESYARDAFPVGLVPCSQVMSEHVALGKGAVCIGDGDHVAVRFGDSAKVAIADTLTVLGERVLLDKPDVVVGIVGYFVPSVISTMKTYLKTHPNFTISAPSEVMTCMEKVTMEVKQITGDGRRSLRYQWQVKNASAELTKLLTEATGRSVSFPSKMVWLRYHFVRYHIKTIFMTKVLNFVQKKIGFLQLPEPSSLNSQAIVVVTGCNFVNMCTTSDEIRLRPVTAAATLSLSLGGVSQSLVPSMAIRLRALPELTRCNASLTIVPNDAQYNWFVDGIFVTNDDSYRIPAYTYAAGDSVEVAIEVNYKDSATSQHLSATAHETLMYVAEKLVATVDAVSRSIASDALVLIDASRSKNPNDRVGSVTHDWSCFNMTSRQKCDLPAAIETHSQILRIPPRILNQGMSFNFSDKVRAQNLSNVAWSVVSIGPPKLPQISFSPHTIDKVSTGDYVRIQAYVTVQQSWLNTKWEVVRTPDTSMLLWSFFELSSFLSDPNTTFTLAQMSQSNQAAVSLTIPPADPQLHPNWTGLLPGMQYSIRLNAYSKDGSSFADVQIFVNAPPTPGLVEVVPPSGASALNTQIEFRMGDGWSDEDQPLEYRFGLKLLSVDNSTESFWFTRTGATSYRMYLPSAQQDPPSCSKRIGYRGLLEVCDHYSSCSTAESATFEVSPPPNLTVAIVDMVAAINSDIGNGNIFSALSNMYALDIQKCEEDLDVVTADKITTKLLMTLDENSDSNDYKEVLASASRLMNVVTPPVLEALVLVLEEYRRFLGLTSAPRSAREKREAVAAKPISNEQEANDMLNMYDLLLEKNQPIVEVYLLNIQDFLSTFCVQLDASSLRIMTAKGSGYTTIQAQSLVPGSKNFSVSSYTIAGEFAKVIMFSNEFRARFSSWHCGPSMVVCQNICLATSQIKITAVFKNDQLMNHLFGNTYDAVSVNKTVSQLYQINLLDPLSGASVVLPPNVIQYSVYIPLTQYQPSNYYACLLFVDKIWDETKCLASSFAKRFDGVDHIQCKCSSADFSVFTTAPPVPMDLPDHNEIRITFHLSSGTVPTSTQQAMFVSRLAAASRVDEKRFVNPSSVAGSANSSQIWVTLRPPFRLTQMTNGYAVQAIQRAVESESGFKAYDSVIVVSSNYSVVKRNLNGDGNARKVIITIYRSFQNVVGNDTTAVANRWSESIANMLRVSVYRFKNARIFLGIIFNLTITLPFEEETTPLSAEEIAMMMMECSNYQEFDLESNQGELLPVQPITNNDIVELIVNRGKIFDSAEVGE</sequence>
<feature type="domain" description="PKD/REJ-like" evidence="3">
    <location>
        <begin position="727"/>
        <end position="1148"/>
    </location>
</feature>
<accession>A0A368GR26</accession>
<evidence type="ECO:0000313" key="5">
    <source>
        <dbReference type="Proteomes" id="UP000252519"/>
    </source>
</evidence>
<evidence type="ECO:0000256" key="1">
    <source>
        <dbReference type="SAM" id="MobiDB-lite"/>
    </source>
</evidence>
<dbReference type="Pfam" id="PF02010">
    <property type="entry name" value="REJ"/>
    <property type="match status" value="1"/>
</dbReference>
<evidence type="ECO:0000259" key="3">
    <source>
        <dbReference type="Pfam" id="PF02010"/>
    </source>
</evidence>
<reference evidence="4 5" key="1">
    <citation type="submission" date="2014-10" db="EMBL/GenBank/DDBJ databases">
        <title>Draft genome of the hookworm Ancylostoma caninum.</title>
        <authorList>
            <person name="Mitreva M."/>
        </authorList>
    </citation>
    <scope>NUCLEOTIDE SEQUENCE [LARGE SCALE GENOMIC DNA]</scope>
    <source>
        <strain evidence="4 5">Baltimore</strain>
    </source>
</reference>
<name>A0A368GR26_ANCCA</name>
<organism evidence="4 5">
    <name type="scientific">Ancylostoma caninum</name>
    <name type="common">Dog hookworm</name>
    <dbReference type="NCBI Taxonomy" id="29170"/>
    <lineage>
        <taxon>Eukaryota</taxon>
        <taxon>Metazoa</taxon>
        <taxon>Ecdysozoa</taxon>
        <taxon>Nematoda</taxon>
        <taxon>Chromadorea</taxon>
        <taxon>Rhabditida</taxon>
        <taxon>Rhabditina</taxon>
        <taxon>Rhabditomorpha</taxon>
        <taxon>Strongyloidea</taxon>
        <taxon>Ancylostomatidae</taxon>
        <taxon>Ancylostomatinae</taxon>
        <taxon>Ancylostoma</taxon>
    </lineage>
</organism>
<feature type="region of interest" description="Disordered" evidence="1">
    <location>
        <begin position="42"/>
        <end position="62"/>
    </location>
</feature>
<dbReference type="OrthoDB" id="5797397at2759"/>
<feature type="chain" id="PRO_5016818931" description="PKD/REJ-like domain-containing protein" evidence="2">
    <location>
        <begin position="22"/>
        <end position="1731"/>
    </location>
</feature>
<feature type="signal peptide" evidence="2">
    <location>
        <begin position="1"/>
        <end position="21"/>
    </location>
</feature>
<dbReference type="EMBL" id="JOJR01000073">
    <property type="protein sequence ID" value="RCN46784.1"/>
    <property type="molecule type" value="Genomic_DNA"/>
</dbReference>
<dbReference type="Proteomes" id="UP000252519">
    <property type="component" value="Unassembled WGS sequence"/>
</dbReference>
<keyword evidence="5" id="KW-1185">Reference proteome</keyword>
<gene>
    <name evidence="4" type="ORF">ANCCAN_07226</name>
</gene>